<reference evidence="7 8" key="1">
    <citation type="submission" date="2016-04" db="EMBL/GenBank/DDBJ databases">
        <title>The genome of Intoshia linei affirms orthonectids as highly simplified spiralians.</title>
        <authorList>
            <person name="Mikhailov K.V."/>
            <person name="Slusarev G.S."/>
            <person name="Nikitin M.A."/>
            <person name="Logacheva M.D."/>
            <person name="Penin A."/>
            <person name="Aleoshin V."/>
            <person name="Panchin Y.V."/>
        </authorList>
    </citation>
    <scope>NUCLEOTIDE SEQUENCE [LARGE SCALE GENOMIC DNA]</scope>
    <source>
        <strain evidence="7">Intl2013</strain>
        <tissue evidence="7">Whole animal</tissue>
    </source>
</reference>
<sequence>MADVDLTLLKKKKKKTKPQSIKITEKLNALQLDDDFDLSKHKKKKRTKPVANFSSERAAEAKKQYLKLLQRCYDIMAAKNPDILKERGKKFIMVPPQVAKSGVKKSCLINFTEICRLMKRQPKHVLAFLNAELGTTGSIDGSNQLIIKGRFQNHHIENVLRKYIKEYVTCHTCHSGDTFLELQKNIRLYFLKCNSCQSSCSVQTIKSGYQVVSREKRRADRNA</sequence>
<evidence type="ECO:0000313" key="8">
    <source>
        <dbReference type="Proteomes" id="UP000078046"/>
    </source>
</evidence>
<dbReference type="InterPro" id="IPR016190">
    <property type="entry name" value="Transl_init_fac_IF2/IF5_Zn-bd"/>
</dbReference>
<evidence type="ECO:0000256" key="1">
    <source>
        <dbReference type="ARBA" id="ARBA00010397"/>
    </source>
</evidence>
<dbReference type="Proteomes" id="UP000078046">
    <property type="component" value="Unassembled WGS sequence"/>
</dbReference>
<dbReference type="AlphaFoldDB" id="A0A177AV83"/>
<evidence type="ECO:0000256" key="4">
    <source>
        <dbReference type="ARBA" id="ARBA00040874"/>
    </source>
</evidence>
<evidence type="ECO:0000256" key="3">
    <source>
        <dbReference type="ARBA" id="ARBA00022917"/>
    </source>
</evidence>
<dbReference type="FunFam" id="3.30.30.170:FF:000001">
    <property type="entry name" value="Eukaryotic translation initiation factor 2 subunit"/>
    <property type="match status" value="1"/>
</dbReference>
<dbReference type="OrthoDB" id="10255414at2759"/>
<dbReference type="GO" id="GO:0031369">
    <property type="term" value="F:translation initiation factor binding"/>
    <property type="evidence" value="ECO:0007669"/>
    <property type="project" value="TreeGrafter"/>
</dbReference>
<dbReference type="Pfam" id="PF01873">
    <property type="entry name" value="eIF-5_eIF-2B"/>
    <property type="match status" value="1"/>
</dbReference>
<dbReference type="GO" id="GO:0005850">
    <property type="term" value="C:eukaryotic translation initiation factor 2 complex"/>
    <property type="evidence" value="ECO:0007669"/>
    <property type="project" value="TreeGrafter"/>
</dbReference>
<keyword evidence="2" id="KW-0396">Initiation factor</keyword>
<name>A0A177AV83_9BILA</name>
<dbReference type="GO" id="GO:0003743">
    <property type="term" value="F:translation initiation factor activity"/>
    <property type="evidence" value="ECO:0007669"/>
    <property type="project" value="UniProtKB-KW"/>
</dbReference>
<gene>
    <name evidence="7" type="ORF">A3Q56_06412</name>
</gene>
<dbReference type="SUPFAM" id="SSF75689">
    <property type="entry name" value="Zinc-binding domain of translation initiation factor 2 beta"/>
    <property type="match status" value="1"/>
</dbReference>
<evidence type="ECO:0000259" key="6">
    <source>
        <dbReference type="SMART" id="SM00653"/>
    </source>
</evidence>
<keyword evidence="8" id="KW-1185">Reference proteome</keyword>
<organism evidence="7 8">
    <name type="scientific">Intoshia linei</name>
    <dbReference type="NCBI Taxonomy" id="1819745"/>
    <lineage>
        <taxon>Eukaryota</taxon>
        <taxon>Metazoa</taxon>
        <taxon>Spiralia</taxon>
        <taxon>Lophotrochozoa</taxon>
        <taxon>Mesozoa</taxon>
        <taxon>Orthonectida</taxon>
        <taxon>Rhopaluridae</taxon>
        <taxon>Intoshia</taxon>
    </lineage>
</organism>
<dbReference type="Gene3D" id="3.30.30.170">
    <property type="match status" value="1"/>
</dbReference>
<evidence type="ECO:0000256" key="2">
    <source>
        <dbReference type="ARBA" id="ARBA00022540"/>
    </source>
</evidence>
<comment type="similarity">
    <text evidence="1">Belongs to the eIF-2-beta/eIF-5 family.</text>
</comment>
<dbReference type="InterPro" id="IPR016189">
    <property type="entry name" value="Transl_init_fac_IF2/IF5_N"/>
</dbReference>
<dbReference type="EMBL" id="LWCA01001107">
    <property type="protein sequence ID" value="OAF65896.1"/>
    <property type="molecule type" value="Genomic_DNA"/>
</dbReference>
<evidence type="ECO:0000256" key="5">
    <source>
        <dbReference type="ARBA" id="ARBA00042452"/>
    </source>
</evidence>
<protein>
    <recommendedName>
        <fullName evidence="4">Eukaryotic translation initiation factor 2 subunit 2</fullName>
    </recommendedName>
    <alternativeName>
        <fullName evidence="5">Eukaryotic translation initiation factor 2 subunit beta</fullName>
    </alternativeName>
</protein>
<dbReference type="PANTHER" id="PTHR23001:SF3">
    <property type="entry name" value="EUKARYOTIC TRANSLATION INITIATION FACTOR 2 SUBUNIT 2"/>
    <property type="match status" value="1"/>
</dbReference>
<evidence type="ECO:0000313" key="7">
    <source>
        <dbReference type="EMBL" id="OAF65896.1"/>
    </source>
</evidence>
<proteinExistence type="inferred from homology"/>
<feature type="domain" description="Translation initiation factor IF2/IF5" evidence="6">
    <location>
        <begin position="88"/>
        <end position="199"/>
    </location>
</feature>
<dbReference type="SUPFAM" id="SSF100966">
    <property type="entry name" value="Translation initiation factor 2 beta, aIF2beta, N-terminal domain"/>
    <property type="match status" value="1"/>
</dbReference>
<dbReference type="InterPro" id="IPR045196">
    <property type="entry name" value="IF2/IF5"/>
</dbReference>
<dbReference type="GO" id="GO:0003729">
    <property type="term" value="F:mRNA binding"/>
    <property type="evidence" value="ECO:0007669"/>
    <property type="project" value="TreeGrafter"/>
</dbReference>
<dbReference type="GO" id="GO:0001731">
    <property type="term" value="P:formation of translation preinitiation complex"/>
    <property type="evidence" value="ECO:0007669"/>
    <property type="project" value="TreeGrafter"/>
</dbReference>
<dbReference type="InterPro" id="IPR002735">
    <property type="entry name" value="Transl_init_fac_IF2/IF5_dom"/>
</dbReference>
<keyword evidence="3" id="KW-0648">Protein biosynthesis</keyword>
<dbReference type="SMART" id="SM00653">
    <property type="entry name" value="eIF2B_5"/>
    <property type="match status" value="1"/>
</dbReference>
<accession>A0A177AV83</accession>
<comment type="caution">
    <text evidence="7">The sequence shown here is derived from an EMBL/GenBank/DDBJ whole genome shotgun (WGS) entry which is preliminary data.</text>
</comment>
<dbReference type="PANTHER" id="PTHR23001">
    <property type="entry name" value="EUKARYOTIC TRANSLATION INITIATION FACTOR"/>
    <property type="match status" value="1"/>
</dbReference>